<sequence length="157" mass="17749">MGEEVESHRVEVAMQLQEILESIKDLKVERDKKKKKKKESDSERESSDSDDDKSKDSSDHVGSGFHKGKNKDSLCDSRKIKMPIFSRADAYGWIYRVKRYFEVQGISKKDQLRATCLCMEGSALAMGGGTIAMPYIGKYQEEAIGSLSTIIRSWTNT</sequence>
<dbReference type="AlphaFoldDB" id="A0AAU9NFM0"/>
<organism evidence="2 3">
    <name type="scientific">Lactuca virosa</name>
    <dbReference type="NCBI Taxonomy" id="75947"/>
    <lineage>
        <taxon>Eukaryota</taxon>
        <taxon>Viridiplantae</taxon>
        <taxon>Streptophyta</taxon>
        <taxon>Embryophyta</taxon>
        <taxon>Tracheophyta</taxon>
        <taxon>Spermatophyta</taxon>
        <taxon>Magnoliopsida</taxon>
        <taxon>eudicotyledons</taxon>
        <taxon>Gunneridae</taxon>
        <taxon>Pentapetalae</taxon>
        <taxon>asterids</taxon>
        <taxon>campanulids</taxon>
        <taxon>Asterales</taxon>
        <taxon>Asteraceae</taxon>
        <taxon>Cichorioideae</taxon>
        <taxon>Cichorieae</taxon>
        <taxon>Lactucinae</taxon>
        <taxon>Lactuca</taxon>
    </lineage>
</organism>
<keyword evidence="3" id="KW-1185">Reference proteome</keyword>
<protein>
    <submittedName>
        <fullName evidence="2">Uncharacterized protein</fullName>
    </submittedName>
</protein>
<proteinExistence type="predicted"/>
<reference evidence="2 3" key="1">
    <citation type="submission" date="2022-01" db="EMBL/GenBank/DDBJ databases">
        <authorList>
            <person name="Xiong W."/>
            <person name="Schranz E."/>
        </authorList>
    </citation>
    <scope>NUCLEOTIDE SEQUENCE [LARGE SCALE GENOMIC DNA]</scope>
</reference>
<name>A0AAU9NFM0_9ASTR</name>
<dbReference type="Proteomes" id="UP001157418">
    <property type="component" value="Unassembled WGS sequence"/>
</dbReference>
<evidence type="ECO:0000313" key="2">
    <source>
        <dbReference type="EMBL" id="CAH1436672.1"/>
    </source>
</evidence>
<feature type="compositionally biased region" description="Basic and acidic residues" evidence="1">
    <location>
        <begin position="38"/>
        <end position="59"/>
    </location>
</feature>
<feature type="region of interest" description="Disordered" evidence="1">
    <location>
        <begin position="30"/>
        <end position="73"/>
    </location>
</feature>
<evidence type="ECO:0000256" key="1">
    <source>
        <dbReference type="SAM" id="MobiDB-lite"/>
    </source>
</evidence>
<dbReference type="EMBL" id="CAKMRJ010004445">
    <property type="protein sequence ID" value="CAH1436672.1"/>
    <property type="molecule type" value="Genomic_DNA"/>
</dbReference>
<gene>
    <name evidence="2" type="ORF">LVIROSA_LOCUS23034</name>
</gene>
<comment type="caution">
    <text evidence="2">The sequence shown here is derived from an EMBL/GenBank/DDBJ whole genome shotgun (WGS) entry which is preliminary data.</text>
</comment>
<accession>A0AAU9NFM0</accession>
<evidence type="ECO:0000313" key="3">
    <source>
        <dbReference type="Proteomes" id="UP001157418"/>
    </source>
</evidence>